<evidence type="ECO:0000313" key="4">
    <source>
        <dbReference type="EMBL" id="CUV02350.1"/>
    </source>
</evidence>
<evidence type="ECO:0000256" key="2">
    <source>
        <dbReference type="ARBA" id="ARBA00023186"/>
    </source>
</evidence>
<feature type="compositionally biased region" description="Polar residues" evidence="3">
    <location>
        <begin position="1"/>
        <end position="11"/>
    </location>
</feature>
<sequence>MTNENNENTEWQIPPEDPEAVKADYSDLPLEDQIPALVKDLEAAQQEASTNLDLAQRAQADLVNYKRRSDEERISLSKFSNSRLITKLLPVKEELDLAITHSGTGGTVDSWLEGIKLIQRKLLTLLESEGVEVIEGVGDIFNPVEHEALGTDESTEIPVGHIIQVVRSGYRLQDRVIQPAQVIVSR</sequence>
<dbReference type="AlphaFoldDB" id="A0A160VCK2"/>
<dbReference type="SUPFAM" id="SSF51064">
    <property type="entry name" value="Head domain of nucleotide exchange factor GrpE"/>
    <property type="match status" value="1"/>
</dbReference>
<dbReference type="GO" id="GO:0000774">
    <property type="term" value="F:adenyl-nucleotide exchange factor activity"/>
    <property type="evidence" value="ECO:0007669"/>
    <property type="project" value="InterPro"/>
</dbReference>
<dbReference type="EMBL" id="FAXA01000238">
    <property type="protein sequence ID" value="CUV02350.1"/>
    <property type="molecule type" value="Genomic_DNA"/>
</dbReference>
<protein>
    <submittedName>
        <fullName evidence="4">Heat shock protein GrpE</fullName>
    </submittedName>
</protein>
<dbReference type="InterPro" id="IPR009012">
    <property type="entry name" value="GrpE_head"/>
</dbReference>
<dbReference type="CDD" id="cd00446">
    <property type="entry name" value="GrpE"/>
    <property type="match status" value="1"/>
</dbReference>
<name>A0A160VCK2_9ZZZZ</name>
<dbReference type="GO" id="GO:0042803">
    <property type="term" value="F:protein homodimerization activity"/>
    <property type="evidence" value="ECO:0007669"/>
    <property type="project" value="InterPro"/>
</dbReference>
<dbReference type="PANTHER" id="PTHR21237:SF23">
    <property type="entry name" value="GRPE PROTEIN HOMOLOG, MITOCHONDRIAL"/>
    <property type="match status" value="1"/>
</dbReference>
<dbReference type="InterPro" id="IPR013805">
    <property type="entry name" value="GrpE_CC"/>
</dbReference>
<dbReference type="Pfam" id="PF01025">
    <property type="entry name" value="GrpE"/>
    <property type="match status" value="1"/>
</dbReference>
<proteinExistence type="inferred from homology"/>
<accession>A0A160VCK2</accession>
<keyword evidence="2" id="KW-0143">Chaperone</keyword>
<reference evidence="4" key="1">
    <citation type="submission" date="2015-10" db="EMBL/GenBank/DDBJ databases">
        <authorList>
            <person name="Gilbert D.G."/>
        </authorList>
    </citation>
    <scope>NUCLEOTIDE SEQUENCE</scope>
</reference>
<organism evidence="4">
    <name type="scientific">hydrothermal vent metagenome</name>
    <dbReference type="NCBI Taxonomy" id="652676"/>
    <lineage>
        <taxon>unclassified sequences</taxon>
        <taxon>metagenomes</taxon>
        <taxon>ecological metagenomes</taxon>
    </lineage>
</organism>
<dbReference type="InterPro" id="IPR000740">
    <property type="entry name" value="GrpE"/>
</dbReference>
<dbReference type="SUPFAM" id="SSF58014">
    <property type="entry name" value="Coiled-coil domain of nucleotide exchange factor GrpE"/>
    <property type="match status" value="1"/>
</dbReference>
<dbReference type="Gene3D" id="3.90.20.20">
    <property type="match status" value="1"/>
</dbReference>
<dbReference type="HAMAP" id="MF_01151">
    <property type="entry name" value="GrpE"/>
    <property type="match status" value="1"/>
</dbReference>
<keyword evidence="4" id="KW-0346">Stress response</keyword>
<gene>
    <name evidence="4" type="ORF">MGWOODY_Clf2900</name>
</gene>
<comment type="similarity">
    <text evidence="1">Belongs to the GrpE family.</text>
</comment>
<evidence type="ECO:0000256" key="3">
    <source>
        <dbReference type="SAM" id="MobiDB-lite"/>
    </source>
</evidence>
<dbReference type="PANTHER" id="PTHR21237">
    <property type="entry name" value="GRPE PROTEIN"/>
    <property type="match status" value="1"/>
</dbReference>
<evidence type="ECO:0000256" key="1">
    <source>
        <dbReference type="ARBA" id="ARBA00009054"/>
    </source>
</evidence>
<feature type="region of interest" description="Disordered" evidence="3">
    <location>
        <begin position="1"/>
        <end position="21"/>
    </location>
</feature>
<dbReference type="GO" id="GO:0051087">
    <property type="term" value="F:protein-folding chaperone binding"/>
    <property type="evidence" value="ECO:0007669"/>
    <property type="project" value="InterPro"/>
</dbReference>
<dbReference type="Gene3D" id="2.30.22.10">
    <property type="entry name" value="Head domain of nucleotide exchange factor GrpE"/>
    <property type="match status" value="1"/>
</dbReference>
<dbReference type="GO" id="GO:0006457">
    <property type="term" value="P:protein folding"/>
    <property type="evidence" value="ECO:0007669"/>
    <property type="project" value="InterPro"/>
</dbReference>
<dbReference type="PRINTS" id="PR00773">
    <property type="entry name" value="GRPEPROTEIN"/>
</dbReference>
<dbReference type="GO" id="GO:0051082">
    <property type="term" value="F:unfolded protein binding"/>
    <property type="evidence" value="ECO:0007669"/>
    <property type="project" value="TreeGrafter"/>
</dbReference>